<dbReference type="SUPFAM" id="SSF56349">
    <property type="entry name" value="DNA breaking-rejoining enzymes"/>
    <property type="match status" value="1"/>
</dbReference>
<dbReference type="RefSeq" id="WP_082719834.1">
    <property type="nucleotide sequence ID" value="NZ_JBHSCR010000029.1"/>
</dbReference>
<dbReference type="Pfam" id="PF00589">
    <property type="entry name" value="Phage_integrase"/>
    <property type="match status" value="1"/>
</dbReference>
<accession>A0ABV8UE60</accession>
<dbReference type="EMBL" id="JBHSCR010000029">
    <property type="protein sequence ID" value="MFC4349521.1"/>
    <property type="molecule type" value="Genomic_DNA"/>
</dbReference>
<dbReference type="PROSITE" id="PS51898">
    <property type="entry name" value="TYR_RECOMBINASE"/>
    <property type="match status" value="1"/>
</dbReference>
<evidence type="ECO:0000313" key="4">
    <source>
        <dbReference type="Proteomes" id="UP001595776"/>
    </source>
</evidence>
<keyword evidence="4" id="KW-1185">Reference proteome</keyword>
<organism evidence="3 4">
    <name type="scientific">Kordiimonas lipolytica</name>
    <dbReference type="NCBI Taxonomy" id="1662421"/>
    <lineage>
        <taxon>Bacteria</taxon>
        <taxon>Pseudomonadati</taxon>
        <taxon>Pseudomonadota</taxon>
        <taxon>Alphaproteobacteria</taxon>
        <taxon>Kordiimonadales</taxon>
        <taxon>Kordiimonadaceae</taxon>
        <taxon>Kordiimonas</taxon>
    </lineage>
</organism>
<dbReference type="Proteomes" id="UP001595776">
    <property type="component" value="Unassembled WGS sequence"/>
</dbReference>
<evidence type="ECO:0000259" key="2">
    <source>
        <dbReference type="PROSITE" id="PS51898"/>
    </source>
</evidence>
<proteinExistence type="predicted"/>
<name>A0ABV8UE60_9PROT</name>
<evidence type="ECO:0000256" key="1">
    <source>
        <dbReference type="ARBA" id="ARBA00023172"/>
    </source>
</evidence>
<feature type="domain" description="Tyr recombinase" evidence="2">
    <location>
        <begin position="207"/>
        <end position="463"/>
    </location>
</feature>
<sequence length="467" mass="53851">MRTTSLTLLPLMSIHLKNVSPIQVPVLFILNGKQQGIYWELSDYLYFRLQCGSISATKARSIARTVQRLINIFDICSVNEIADDFLLSRLLAIYCLVRISGTLTMDAEEWMALKWQPVSEATARIEFTEIINFFDYCEQELGHTNFRAASTKMKKTSFINNAYKARSAADFLFHLNTQREHWDKIFEKKTIKLPSLLRPLPKPDLSRTERAISSADLEEIINREPNPVFKSLFILYGYGGLRRSEPLHFWQIDIRPSSDWAEISEFPSSMPLVLRCHPSHSRFLGSFGDKSKTRIEHLASRYQLTPRNRLPNNTYYYAGWKGTRPLHMLGFAPVFFVAPQKMLMQFNAAVNEIKEHLQTYRTSAFHPYFFCNISRRNHKAFGKPTTISNVERAWVRAVQRVGLTAHQENRNIHALRHHFVANATKLGLSPRTIQHMLGHTKLESQLRYGSLIASVSQQLSSLDLESK</sequence>
<gene>
    <name evidence="3" type="ORF">ACFO5Q_16830</name>
</gene>
<dbReference type="Gene3D" id="1.10.443.10">
    <property type="entry name" value="Intergrase catalytic core"/>
    <property type="match status" value="1"/>
</dbReference>
<dbReference type="InterPro" id="IPR013762">
    <property type="entry name" value="Integrase-like_cat_sf"/>
</dbReference>
<dbReference type="CDD" id="cd00397">
    <property type="entry name" value="DNA_BRE_C"/>
    <property type="match status" value="1"/>
</dbReference>
<keyword evidence="1" id="KW-0233">DNA recombination</keyword>
<dbReference type="InterPro" id="IPR011010">
    <property type="entry name" value="DNA_brk_join_enz"/>
</dbReference>
<comment type="caution">
    <text evidence="3">The sequence shown here is derived from an EMBL/GenBank/DDBJ whole genome shotgun (WGS) entry which is preliminary data.</text>
</comment>
<dbReference type="InterPro" id="IPR002104">
    <property type="entry name" value="Integrase_catalytic"/>
</dbReference>
<reference evidence="4" key="1">
    <citation type="journal article" date="2019" name="Int. J. Syst. Evol. Microbiol.">
        <title>The Global Catalogue of Microorganisms (GCM) 10K type strain sequencing project: providing services to taxonomists for standard genome sequencing and annotation.</title>
        <authorList>
            <consortium name="The Broad Institute Genomics Platform"/>
            <consortium name="The Broad Institute Genome Sequencing Center for Infectious Disease"/>
            <person name="Wu L."/>
            <person name="Ma J."/>
        </authorList>
    </citation>
    <scope>NUCLEOTIDE SEQUENCE [LARGE SCALE GENOMIC DNA]</scope>
    <source>
        <strain evidence="4">CGMCC 1.15304</strain>
    </source>
</reference>
<protein>
    <submittedName>
        <fullName evidence="3">Tyrosine-type recombinase/integrase</fullName>
    </submittedName>
</protein>
<evidence type="ECO:0000313" key="3">
    <source>
        <dbReference type="EMBL" id="MFC4349521.1"/>
    </source>
</evidence>